<dbReference type="Proteomes" id="UP000018837">
    <property type="component" value="Unassembled WGS sequence"/>
</dbReference>
<gene>
    <name evidence="1" type="ORF">N425_08415</name>
</gene>
<dbReference type="AlphaFoldDB" id="W2C599"/>
<reference evidence="1 2" key="1">
    <citation type="submission" date="2013-11" db="EMBL/GenBank/DDBJ databases">
        <title>Single cell genomics of uncultured Tannerella BU063 (oral taxon 286).</title>
        <authorList>
            <person name="Beall C.J."/>
            <person name="Campbell A.G."/>
            <person name="Griffen A.L."/>
            <person name="Podar M."/>
            <person name="Leys E.J."/>
        </authorList>
    </citation>
    <scope>NUCLEOTIDE SEQUENCE [LARGE SCALE GENOMIC DNA]</scope>
    <source>
        <strain evidence="1">Cell 2</strain>
    </source>
</reference>
<dbReference type="PATRIC" id="fig|1411148.3.peg.1310"/>
<dbReference type="EMBL" id="AYUF01000468">
    <property type="protein sequence ID" value="ETK01652.1"/>
    <property type="molecule type" value="Genomic_DNA"/>
</dbReference>
<organism evidence="1 2">
    <name type="scientific">Tannerella sp. oral taxon BU063 isolate Cell 2</name>
    <dbReference type="NCBI Taxonomy" id="1411148"/>
    <lineage>
        <taxon>Bacteria</taxon>
        <taxon>Pseudomonadati</taxon>
        <taxon>Bacteroidota</taxon>
        <taxon>Bacteroidia</taxon>
        <taxon>Bacteroidales</taxon>
        <taxon>Tannerellaceae</taxon>
        <taxon>Tannerella</taxon>
    </lineage>
</organism>
<sequence>MVTADEERDLKRRRITFSFSFFRQIKHFGIGDCTREWYAGLLQRLSTLCDMTLQELLEENKGSKALRCHPIDWSAKHVPLRREDLDWLPQEIRENDVEFPIMQISISQSTGRIIGYFDRDASIFHIVLLDPKHNLQPAAKTNYQVQPTQEALSQYDELLKKLEYFKELVKSCPNMDDKLHEHLKAMERLHDNIVYVDLDDDFYEIYRDLLKRHSLREIIEAGVTGLLN</sequence>
<evidence type="ECO:0000313" key="2">
    <source>
        <dbReference type="Proteomes" id="UP000018837"/>
    </source>
</evidence>
<evidence type="ECO:0000313" key="1">
    <source>
        <dbReference type="EMBL" id="ETK01652.1"/>
    </source>
</evidence>
<comment type="caution">
    <text evidence="1">The sequence shown here is derived from an EMBL/GenBank/DDBJ whole genome shotgun (WGS) entry which is preliminary data.</text>
</comment>
<name>W2C599_9BACT</name>
<protein>
    <submittedName>
        <fullName evidence="1">Uncharacterized protein</fullName>
    </submittedName>
</protein>
<proteinExistence type="predicted"/>
<accession>W2C599</accession>